<feature type="compositionally biased region" description="Basic residues" evidence="1">
    <location>
        <begin position="344"/>
        <end position="356"/>
    </location>
</feature>
<dbReference type="EMBL" id="CP110428">
    <property type="protein sequence ID" value="WAQ87312.1"/>
    <property type="molecule type" value="Genomic_DNA"/>
</dbReference>
<dbReference type="RefSeq" id="XP_053022867.1">
    <property type="nucleotide sequence ID" value="XM_053171622.1"/>
</dbReference>
<evidence type="ECO:0000313" key="3">
    <source>
        <dbReference type="EMBL" id="WAQ87312.1"/>
    </source>
</evidence>
<evidence type="ECO:0000313" key="4">
    <source>
        <dbReference type="Proteomes" id="UP001164743"/>
    </source>
</evidence>
<dbReference type="Proteomes" id="UP001164743">
    <property type="component" value="Chromosome 8A"/>
</dbReference>
<dbReference type="PANTHER" id="PTHR48193:SF2">
    <property type="entry name" value="ZINC METALLOPROTEASE ZMPB"/>
    <property type="match status" value="1"/>
</dbReference>
<gene>
    <name evidence="3" type="ORF">PtA15_8A216</name>
</gene>
<protein>
    <submittedName>
        <fullName evidence="3">Uncharacterized protein</fullName>
    </submittedName>
</protein>
<organism evidence="3 4">
    <name type="scientific">Puccinia triticina</name>
    <dbReference type="NCBI Taxonomy" id="208348"/>
    <lineage>
        <taxon>Eukaryota</taxon>
        <taxon>Fungi</taxon>
        <taxon>Dikarya</taxon>
        <taxon>Basidiomycota</taxon>
        <taxon>Pucciniomycotina</taxon>
        <taxon>Pucciniomycetes</taxon>
        <taxon>Pucciniales</taxon>
        <taxon>Pucciniaceae</taxon>
        <taxon>Puccinia</taxon>
    </lineage>
</organism>
<keyword evidence="4" id="KW-1185">Reference proteome</keyword>
<feature type="transmembrane region" description="Helical" evidence="2">
    <location>
        <begin position="176"/>
        <end position="196"/>
    </location>
</feature>
<evidence type="ECO:0000256" key="2">
    <source>
        <dbReference type="SAM" id="Phobius"/>
    </source>
</evidence>
<keyword evidence="2" id="KW-0812">Transmembrane</keyword>
<name>A0ABY7CX67_9BASI</name>
<sequence>MTEEEKNEAERKAAELKKASLGSSYRKVLQTGVFMEKVCSCDRYNAAHATHKQMQKDAQNPKWDYGPPLMTLVLEMVEWGQNDVFPREFYIDGKVFSTSAAAVQAFKVILELDFQLCLRQCPGLIQVAANHPFFNKDVICLELIKQARESEDESLYDTGDPSATPSHNDVKRRNKMCLSAFGLMAVFFLYGAAGWWHDLTDLHNYNKHDVWALVHLAHAKHKWLYKQGHFREQHQEETPWYCHDSFVRWLLVECGFESKMPEVYNWGFIPQFLSTKVSKWQLSQFALHNILHEVCCTGPANSPAPPPSSDKTEGHAADNSATHNYPKSSKIHSNSTSPNPVSRPKTKHNKPLKRGQKLIAVVVPAEHLHSTKKTWPSRPDPKAKDG</sequence>
<accession>A0ABY7CX67</accession>
<dbReference type="PANTHER" id="PTHR48193">
    <property type="entry name" value="ZINC METALLOPROTEASE ZMPB-RELATED"/>
    <property type="match status" value="1"/>
</dbReference>
<evidence type="ECO:0000256" key="1">
    <source>
        <dbReference type="SAM" id="MobiDB-lite"/>
    </source>
</evidence>
<proteinExistence type="predicted"/>
<keyword evidence="2" id="KW-1133">Transmembrane helix</keyword>
<dbReference type="InterPro" id="IPR053094">
    <property type="entry name" value="Zinc_metalloprotease_ZmpB"/>
</dbReference>
<reference evidence="3" key="1">
    <citation type="submission" date="2022-10" db="EMBL/GenBank/DDBJ databases">
        <title>Puccinia triticina Genome sequencing and assembly.</title>
        <authorList>
            <person name="Li C."/>
        </authorList>
    </citation>
    <scope>NUCLEOTIDE SEQUENCE</scope>
    <source>
        <strain evidence="3">Pt15</strain>
    </source>
</reference>
<keyword evidence="2" id="KW-0472">Membrane</keyword>
<feature type="region of interest" description="Disordered" evidence="1">
    <location>
        <begin position="300"/>
        <end position="386"/>
    </location>
</feature>
<dbReference type="GeneID" id="77812517"/>
<feature type="compositionally biased region" description="Polar residues" evidence="1">
    <location>
        <begin position="319"/>
        <end position="340"/>
    </location>
</feature>